<name>A0ABQ9ZW09_9CRUS</name>
<proteinExistence type="predicted"/>
<reference evidence="1 2" key="1">
    <citation type="journal article" date="2023" name="Nucleic Acids Res.">
        <title>The hologenome of Daphnia magna reveals possible DNA methylation and microbiome-mediated evolution of the host genome.</title>
        <authorList>
            <person name="Chaturvedi A."/>
            <person name="Li X."/>
            <person name="Dhandapani V."/>
            <person name="Marshall H."/>
            <person name="Kissane S."/>
            <person name="Cuenca-Cambronero M."/>
            <person name="Asole G."/>
            <person name="Calvet F."/>
            <person name="Ruiz-Romero M."/>
            <person name="Marangio P."/>
            <person name="Guigo R."/>
            <person name="Rago D."/>
            <person name="Mirbahai L."/>
            <person name="Eastwood N."/>
            <person name="Colbourne J.K."/>
            <person name="Zhou J."/>
            <person name="Mallon E."/>
            <person name="Orsini L."/>
        </authorList>
    </citation>
    <scope>NUCLEOTIDE SEQUENCE [LARGE SCALE GENOMIC DNA]</scope>
    <source>
        <strain evidence="1">LRV0_1</strain>
    </source>
</reference>
<comment type="caution">
    <text evidence="1">The sequence shown here is derived from an EMBL/GenBank/DDBJ whole genome shotgun (WGS) entry which is preliminary data.</text>
</comment>
<dbReference type="EMBL" id="JAOYFB010000005">
    <property type="protein sequence ID" value="KAK4017056.1"/>
    <property type="molecule type" value="Genomic_DNA"/>
</dbReference>
<evidence type="ECO:0000313" key="1">
    <source>
        <dbReference type="EMBL" id="KAK4017056.1"/>
    </source>
</evidence>
<protein>
    <recommendedName>
        <fullName evidence="3">Secreted protein</fullName>
    </recommendedName>
</protein>
<dbReference type="Proteomes" id="UP001234178">
    <property type="component" value="Unassembled WGS sequence"/>
</dbReference>
<evidence type="ECO:0000313" key="2">
    <source>
        <dbReference type="Proteomes" id="UP001234178"/>
    </source>
</evidence>
<keyword evidence="2" id="KW-1185">Reference proteome</keyword>
<sequence>MSSVLFRCLPVLLHFSIYSPPCTVLLEARPLSDVKRLRDWNDLRPPTRRAPHKRERFKVPAQLLCTVHHVGGGTVRSGHTDDDSVPFIRFFKCVIVYTCSSSPLSLLILIVTQLCTNDNNRQK</sequence>
<gene>
    <name evidence="1" type="ORF">OUZ56_032011</name>
</gene>
<evidence type="ECO:0008006" key="3">
    <source>
        <dbReference type="Google" id="ProtNLM"/>
    </source>
</evidence>
<accession>A0ABQ9ZW09</accession>
<organism evidence="1 2">
    <name type="scientific">Daphnia magna</name>
    <dbReference type="NCBI Taxonomy" id="35525"/>
    <lineage>
        <taxon>Eukaryota</taxon>
        <taxon>Metazoa</taxon>
        <taxon>Ecdysozoa</taxon>
        <taxon>Arthropoda</taxon>
        <taxon>Crustacea</taxon>
        <taxon>Branchiopoda</taxon>
        <taxon>Diplostraca</taxon>
        <taxon>Cladocera</taxon>
        <taxon>Anomopoda</taxon>
        <taxon>Daphniidae</taxon>
        <taxon>Daphnia</taxon>
    </lineage>
</organism>